<feature type="compositionally biased region" description="Basic and acidic residues" evidence="1">
    <location>
        <begin position="331"/>
        <end position="349"/>
    </location>
</feature>
<gene>
    <name evidence="3" type="ORF">CGI_10013252</name>
</gene>
<feature type="compositionally biased region" description="Basic and acidic residues" evidence="1">
    <location>
        <begin position="179"/>
        <end position="205"/>
    </location>
</feature>
<feature type="compositionally biased region" description="Acidic residues" evidence="1">
    <location>
        <begin position="169"/>
        <end position="178"/>
    </location>
</feature>
<feature type="signal peptide" evidence="2">
    <location>
        <begin position="1"/>
        <end position="20"/>
    </location>
</feature>
<accession>K1R0D2</accession>
<protein>
    <submittedName>
        <fullName evidence="3">Uncharacterized protein</fullName>
    </submittedName>
</protein>
<organism evidence="3">
    <name type="scientific">Magallana gigas</name>
    <name type="common">Pacific oyster</name>
    <name type="synonym">Crassostrea gigas</name>
    <dbReference type="NCBI Taxonomy" id="29159"/>
    <lineage>
        <taxon>Eukaryota</taxon>
        <taxon>Metazoa</taxon>
        <taxon>Spiralia</taxon>
        <taxon>Lophotrochozoa</taxon>
        <taxon>Mollusca</taxon>
        <taxon>Bivalvia</taxon>
        <taxon>Autobranchia</taxon>
        <taxon>Pteriomorphia</taxon>
        <taxon>Ostreida</taxon>
        <taxon>Ostreoidea</taxon>
        <taxon>Ostreidae</taxon>
        <taxon>Magallana</taxon>
    </lineage>
</organism>
<evidence type="ECO:0000256" key="2">
    <source>
        <dbReference type="SAM" id="SignalP"/>
    </source>
</evidence>
<keyword evidence="2" id="KW-0732">Signal</keyword>
<dbReference type="HOGENOM" id="CLU_650928_0_0_1"/>
<evidence type="ECO:0000313" key="3">
    <source>
        <dbReference type="EMBL" id="EKC27121.1"/>
    </source>
</evidence>
<reference evidence="3" key="1">
    <citation type="journal article" date="2012" name="Nature">
        <title>The oyster genome reveals stress adaptation and complexity of shell formation.</title>
        <authorList>
            <person name="Zhang G."/>
            <person name="Fang X."/>
            <person name="Guo X."/>
            <person name="Li L."/>
            <person name="Luo R."/>
            <person name="Xu F."/>
            <person name="Yang P."/>
            <person name="Zhang L."/>
            <person name="Wang X."/>
            <person name="Qi H."/>
            <person name="Xiong Z."/>
            <person name="Que H."/>
            <person name="Xie Y."/>
            <person name="Holland P.W."/>
            <person name="Paps J."/>
            <person name="Zhu Y."/>
            <person name="Wu F."/>
            <person name="Chen Y."/>
            <person name="Wang J."/>
            <person name="Peng C."/>
            <person name="Meng J."/>
            <person name="Yang L."/>
            <person name="Liu J."/>
            <person name="Wen B."/>
            <person name="Zhang N."/>
            <person name="Huang Z."/>
            <person name="Zhu Q."/>
            <person name="Feng Y."/>
            <person name="Mount A."/>
            <person name="Hedgecock D."/>
            <person name="Xu Z."/>
            <person name="Liu Y."/>
            <person name="Domazet-Loso T."/>
            <person name="Du Y."/>
            <person name="Sun X."/>
            <person name="Zhang S."/>
            <person name="Liu B."/>
            <person name="Cheng P."/>
            <person name="Jiang X."/>
            <person name="Li J."/>
            <person name="Fan D."/>
            <person name="Wang W."/>
            <person name="Fu W."/>
            <person name="Wang T."/>
            <person name="Wang B."/>
            <person name="Zhang J."/>
            <person name="Peng Z."/>
            <person name="Li Y."/>
            <person name="Li N."/>
            <person name="Wang J."/>
            <person name="Chen M."/>
            <person name="He Y."/>
            <person name="Tan F."/>
            <person name="Song X."/>
            <person name="Zheng Q."/>
            <person name="Huang R."/>
            <person name="Yang H."/>
            <person name="Du X."/>
            <person name="Chen L."/>
            <person name="Yang M."/>
            <person name="Gaffney P.M."/>
            <person name="Wang S."/>
            <person name="Luo L."/>
            <person name="She Z."/>
            <person name="Ming Y."/>
            <person name="Huang W."/>
            <person name="Zhang S."/>
            <person name="Huang B."/>
            <person name="Zhang Y."/>
            <person name="Qu T."/>
            <person name="Ni P."/>
            <person name="Miao G."/>
            <person name="Wang J."/>
            <person name="Wang Q."/>
            <person name="Steinberg C.E."/>
            <person name="Wang H."/>
            <person name="Li N."/>
            <person name="Qian L."/>
            <person name="Zhang G."/>
            <person name="Li Y."/>
            <person name="Yang H."/>
            <person name="Liu X."/>
            <person name="Wang J."/>
            <person name="Yin Y."/>
            <person name="Wang J."/>
        </authorList>
    </citation>
    <scope>NUCLEOTIDE SEQUENCE [LARGE SCALE GENOMIC DNA]</scope>
    <source>
        <strain evidence="3">05x7-T-G4-1.051#20</strain>
    </source>
</reference>
<evidence type="ECO:0000256" key="1">
    <source>
        <dbReference type="SAM" id="MobiDB-lite"/>
    </source>
</evidence>
<sequence>MGSSLLHVILVSVLFELSTEIQIYSYRFEVYPVERCPKNISEFETAASRRNCTKGTRYLCAPDKYLSNLIEFCTDVPKSLYGDGITTTSSTAPSSTERYFDEIKREGSRNKLTNGFNNDALIGIPLPVGLLAIGVESKNELPTIIFSKDMLDINSKRIHIEQTPVNENDYTEDGESSEDEHSMSENDAILENKDSSSDKSSDKTARARQKQKMSSNAKRKLDLSENNDEENVESEHDKDTNQSIRLIPFSTREQGKDTNQREDIGNIVLPQCSYDKTSQKGKTDSFQSLSQVSLQGNDKYIGSEGRIENENIEDYVNAKLLTSPETSEEYTTEKQHDGAAKEIETKTDCDDQDDDEKYALLKIMDAVKQLSNSYNFWLTSIDSFSDTKTPVILVGTHAENKSLEVRCFAHSLDVIIEYEYTG</sequence>
<name>K1R0D2_MAGGI</name>
<feature type="compositionally biased region" description="Basic and acidic residues" evidence="1">
    <location>
        <begin position="253"/>
        <end position="263"/>
    </location>
</feature>
<proteinExistence type="predicted"/>
<feature type="region of interest" description="Disordered" evidence="1">
    <location>
        <begin position="324"/>
        <end position="349"/>
    </location>
</feature>
<dbReference type="AlphaFoldDB" id="K1R0D2"/>
<dbReference type="EMBL" id="JH817208">
    <property type="protein sequence ID" value="EKC27121.1"/>
    <property type="molecule type" value="Genomic_DNA"/>
</dbReference>
<dbReference type="InParanoid" id="K1R0D2"/>
<feature type="region of interest" description="Disordered" evidence="1">
    <location>
        <begin position="162"/>
        <end position="263"/>
    </location>
</feature>
<feature type="chain" id="PRO_5043971566" evidence="2">
    <location>
        <begin position="21"/>
        <end position="422"/>
    </location>
</feature>